<comment type="caution">
    <text evidence="1">The sequence shown here is derived from an EMBL/GenBank/DDBJ whole genome shotgun (WGS) entry which is preliminary data.</text>
</comment>
<keyword evidence="2" id="KW-1185">Reference proteome</keyword>
<proteinExistence type="predicted"/>
<protein>
    <submittedName>
        <fullName evidence="1">Uncharacterized protein</fullName>
    </submittedName>
</protein>
<reference evidence="1" key="1">
    <citation type="submission" date="2020-11" db="EMBL/GenBank/DDBJ databases">
        <title>Nocardioides sp. nov., isolated from Soil of Cynanchum wilfordii Hemsley rhizosphere.</title>
        <authorList>
            <person name="Lee J.-S."/>
            <person name="Suh M.K."/>
            <person name="Kim J.-S."/>
        </authorList>
    </citation>
    <scope>NUCLEOTIDE SEQUENCE</scope>
    <source>
        <strain evidence="1">KCTC 19275</strain>
    </source>
</reference>
<sequence>MTKHVYDEEASERLHMDVVHEIDDRPGSRGEWIDAMRRLNSINDPLARSIVALHPDCGTGGGECDSDLDDPLPLTQRIDGAARPCL</sequence>
<evidence type="ECO:0000313" key="1">
    <source>
        <dbReference type="EMBL" id="MBF4765563.1"/>
    </source>
</evidence>
<evidence type="ECO:0000313" key="2">
    <source>
        <dbReference type="Proteomes" id="UP000640489"/>
    </source>
</evidence>
<dbReference type="AlphaFoldDB" id="A0A930VIN5"/>
<dbReference type="EMBL" id="JADKPN010000016">
    <property type="protein sequence ID" value="MBF4765563.1"/>
    <property type="molecule type" value="Genomic_DNA"/>
</dbReference>
<name>A0A930VIN5_9ACTN</name>
<organism evidence="1 2">
    <name type="scientific">Nocardioides islandensis</name>
    <dbReference type="NCBI Taxonomy" id="433663"/>
    <lineage>
        <taxon>Bacteria</taxon>
        <taxon>Bacillati</taxon>
        <taxon>Actinomycetota</taxon>
        <taxon>Actinomycetes</taxon>
        <taxon>Propionibacteriales</taxon>
        <taxon>Nocardioidaceae</taxon>
        <taxon>Nocardioides</taxon>
    </lineage>
</organism>
<dbReference type="Proteomes" id="UP000640489">
    <property type="component" value="Unassembled WGS sequence"/>
</dbReference>
<accession>A0A930VIN5</accession>
<gene>
    <name evidence="1" type="ORF">ISU07_20735</name>
</gene>
<dbReference type="RefSeq" id="WP_194708742.1">
    <property type="nucleotide sequence ID" value="NZ_JADKPN010000016.1"/>
</dbReference>